<comment type="caution">
    <text evidence="16">The sequence shown here is derived from an EMBL/GenBank/DDBJ whole genome shotgun (WGS) entry which is preliminary data.</text>
</comment>
<dbReference type="SUPFAM" id="SSF144074">
    <property type="entry name" value="E2F-DP heterodimerization region"/>
    <property type="match status" value="1"/>
</dbReference>
<evidence type="ECO:0000256" key="8">
    <source>
        <dbReference type="ARBA" id="ARBA00023163"/>
    </source>
</evidence>
<evidence type="ECO:0000256" key="13">
    <source>
        <dbReference type="SAM" id="MobiDB-lite"/>
    </source>
</evidence>
<feature type="compositionally biased region" description="Basic and acidic residues" evidence="13">
    <location>
        <begin position="271"/>
        <end position="285"/>
    </location>
</feature>
<dbReference type="CDD" id="cd14458">
    <property type="entry name" value="DP_DD"/>
    <property type="match status" value="1"/>
</dbReference>
<dbReference type="PANTHER" id="PTHR12548:SF9">
    <property type="entry name" value="TRANSCRIPTION FACTOR DP"/>
    <property type="match status" value="1"/>
</dbReference>
<dbReference type="AlphaFoldDB" id="A0A218XB34"/>
<dbReference type="EMBL" id="MTKT01002011">
    <property type="protein sequence ID" value="OWM82435.1"/>
    <property type="molecule type" value="Genomic_DNA"/>
</dbReference>
<keyword evidence="9 11" id="KW-0539">Nucleus</keyword>
<keyword evidence="7 11" id="KW-0238">DNA-binding</keyword>
<dbReference type="PIRSF" id="PIRSF009404">
    <property type="entry name" value="Transcription_factor_DP"/>
    <property type="match status" value="1"/>
</dbReference>
<dbReference type="GO" id="GO:0000981">
    <property type="term" value="F:DNA-binding transcription factor activity, RNA polymerase II-specific"/>
    <property type="evidence" value="ECO:0007669"/>
    <property type="project" value="TreeGrafter"/>
</dbReference>
<evidence type="ECO:0000256" key="11">
    <source>
        <dbReference type="PIRNR" id="PIRNR009404"/>
    </source>
</evidence>
<keyword evidence="8 11" id="KW-0804">Transcription</keyword>
<evidence type="ECO:0000256" key="1">
    <source>
        <dbReference type="ARBA" id="ARBA00004123"/>
    </source>
</evidence>
<comment type="function">
    <text evidence="11">Involved in the regulation of the G1/S transition. Increases the DNA binding activity of E2F proteins after heterodimerization.</text>
</comment>
<sequence>MSSQQEDGDKTPAVVAVMASASATASRGGGATRSWGTTVSGQSVSTSGSAGSPSSRSEPTMAATPASDSTFLRINHLDTQGDDSGSQGAADKKKKRGQRAAAGADKSGRGLRQFSMRVCEKVESKGRTTYNEVADELVAEFADPCNSLTTPDQQQYDEKNIRRRVYDALNVLMAMDIISKDKKEIQWKGLPRTSQNDIEELKRDRHRIRNSIEKKAAYLQELEEQTRPHATVEVEISEDMQLVHFDFSSTPFELHDDNYVLKAMQLCGRPQSDEPPQRFPEDRGVDPSIPDVVYQPQHVPHPIASAAAPSRPPTSPPPVPGILKARVKHEH</sequence>
<evidence type="ECO:0000256" key="10">
    <source>
        <dbReference type="ARBA" id="ARBA00023306"/>
    </source>
</evidence>
<feature type="compositionally biased region" description="Pro residues" evidence="13">
    <location>
        <begin position="310"/>
        <end position="320"/>
    </location>
</feature>
<reference evidence="17" key="1">
    <citation type="journal article" date="2017" name="Plant J.">
        <title>The pomegranate (Punica granatum L.) genome and the genomics of punicalagin biosynthesis.</title>
        <authorList>
            <person name="Qin G."/>
            <person name="Xu C."/>
            <person name="Ming R."/>
            <person name="Tang H."/>
            <person name="Guyot R."/>
            <person name="Kramer E.M."/>
            <person name="Hu Y."/>
            <person name="Yi X."/>
            <person name="Qi Y."/>
            <person name="Xu X."/>
            <person name="Gao Z."/>
            <person name="Pan H."/>
            <person name="Jian J."/>
            <person name="Tian Y."/>
            <person name="Yue Z."/>
            <person name="Xu Y."/>
        </authorList>
    </citation>
    <scope>NUCLEOTIDE SEQUENCE [LARGE SCALE GENOMIC DNA]</scope>
    <source>
        <strain evidence="17">cv. Dabenzi</strain>
    </source>
</reference>
<keyword evidence="5 11" id="KW-0805">Transcription regulation</keyword>
<keyword evidence="4" id="KW-0963">Cytoplasm</keyword>
<dbReference type="Gene3D" id="1.10.10.10">
    <property type="entry name" value="Winged helix-like DNA-binding domain superfamily/Winged helix DNA-binding domain"/>
    <property type="match status" value="1"/>
</dbReference>
<dbReference type="InterPro" id="IPR014889">
    <property type="entry name" value="Transc_factor_DP_C"/>
</dbReference>
<dbReference type="InterPro" id="IPR003316">
    <property type="entry name" value="E2F_WHTH_DNA-bd_dom"/>
</dbReference>
<dbReference type="InterPro" id="IPR038168">
    <property type="entry name" value="TF_DP_C_sf"/>
</dbReference>
<dbReference type="Pfam" id="PF08781">
    <property type="entry name" value="DP"/>
    <property type="match status" value="1"/>
</dbReference>
<evidence type="ECO:0000256" key="12">
    <source>
        <dbReference type="RuleBase" id="RU003796"/>
    </source>
</evidence>
<evidence type="ECO:0000256" key="3">
    <source>
        <dbReference type="ARBA" id="ARBA00010940"/>
    </source>
</evidence>
<evidence type="ECO:0000256" key="6">
    <source>
        <dbReference type="ARBA" id="ARBA00023054"/>
    </source>
</evidence>
<dbReference type="GO" id="GO:0000977">
    <property type="term" value="F:RNA polymerase II transcription regulatory region sequence-specific DNA binding"/>
    <property type="evidence" value="ECO:0007669"/>
    <property type="project" value="TreeGrafter"/>
</dbReference>
<dbReference type="InterPro" id="IPR036388">
    <property type="entry name" value="WH-like_DNA-bd_sf"/>
</dbReference>
<name>A0A218XB34_PUNGR</name>
<gene>
    <name evidence="16" type="ORF">CDL15_Pgr002009</name>
</gene>
<feature type="domain" description="Transcription factor DP C-terminal" evidence="14">
    <location>
        <begin position="196"/>
        <end position="329"/>
    </location>
</feature>
<organism evidence="16 17">
    <name type="scientific">Punica granatum</name>
    <name type="common">Pomegranate</name>
    <dbReference type="NCBI Taxonomy" id="22663"/>
    <lineage>
        <taxon>Eukaryota</taxon>
        <taxon>Viridiplantae</taxon>
        <taxon>Streptophyta</taxon>
        <taxon>Embryophyta</taxon>
        <taxon>Tracheophyta</taxon>
        <taxon>Spermatophyta</taxon>
        <taxon>Magnoliopsida</taxon>
        <taxon>eudicotyledons</taxon>
        <taxon>Gunneridae</taxon>
        <taxon>Pentapetalae</taxon>
        <taxon>rosids</taxon>
        <taxon>malvids</taxon>
        <taxon>Myrtales</taxon>
        <taxon>Lythraceae</taxon>
        <taxon>Punica</taxon>
    </lineage>
</organism>
<evidence type="ECO:0000256" key="9">
    <source>
        <dbReference type="ARBA" id="ARBA00023242"/>
    </source>
</evidence>
<proteinExistence type="inferred from homology"/>
<evidence type="ECO:0000259" key="14">
    <source>
        <dbReference type="SMART" id="SM01138"/>
    </source>
</evidence>
<feature type="region of interest" description="Disordered" evidence="13">
    <location>
        <begin position="22"/>
        <end position="109"/>
    </location>
</feature>
<dbReference type="Pfam" id="PF02319">
    <property type="entry name" value="WHD_E2F_TDP"/>
    <property type="match status" value="1"/>
</dbReference>
<evidence type="ECO:0000259" key="15">
    <source>
        <dbReference type="SMART" id="SM01372"/>
    </source>
</evidence>
<evidence type="ECO:0000256" key="2">
    <source>
        <dbReference type="ARBA" id="ARBA00004496"/>
    </source>
</evidence>
<dbReference type="InterPro" id="IPR036390">
    <property type="entry name" value="WH_DNA-bd_sf"/>
</dbReference>
<feature type="compositionally biased region" description="Low complexity" evidence="13">
    <location>
        <begin position="22"/>
        <end position="60"/>
    </location>
</feature>
<comment type="similarity">
    <text evidence="3 11 12">Belongs to the E2F/DP family.</text>
</comment>
<dbReference type="SMART" id="SM01138">
    <property type="entry name" value="DP"/>
    <property type="match status" value="1"/>
</dbReference>
<evidence type="ECO:0000256" key="4">
    <source>
        <dbReference type="ARBA" id="ARBA00022490"/>
    </source>
</evidence>
<dbReference type="GO" id="GO:0051726">
    <property type="term" value="P:regulation of cell cycle"/>
    <property type="evidence" value="ECO:0007669"/>
    <property type="project" value="InterPro"/>
</dbReference>
<evidence type="ECO:0008006" key="18">
    <source>
        <dbReference type="Google" id="ProtNLM"/>
    </source>
</evidence>
<dbReference type="InterPro" id="IPR015648">
    <property type="entry name" value="Transcrpt_fac_DP"/>
</dbReference>
<dbReference type="InterPro" id="IPR037241">
    <property type="entry name" value="E2F-DP_heterodim"/>
</dbReference>
<comment type="subcellular location">
    <subcellularLocation>
        <location evidence="2">Cytoplasm</location>
    </subcellularLocation>
    <subcellularLocation>
        <location evidence="1 11 12">Nucleus</location>
    </subcellularLocation>
</comment>
<evidence type="ECO:0000256" key="7">
    <source>
        <dbReference type="ARBA" id="ARBA00023125"/>
    </source>
</evidence>
<dbReference type="PANTHER" id="PTHR12548">
    <property type="entry name" value="TRANSCRIPTION FACTOR DP"/>
    <property type="match status" value="1"/>
</dbReference>
<dbReference type="FunFam" id="1.10.10.10:FF:000187">
    <property type="entry name" value="Transcription factor-like protein DPB"/>
    <property type="match status" value="1"/>
</dbReference>
<dbReference type="SMART" id="SM01372">
    <property type="entry name" value="E2F_TDP"/>
    <property type="match status" value="1"/>
</dbReference>
<dbReference type="Gene3D" id="1.20.140.80">
    <property type="entry name" value="Transcription factor DP"/>
    <property type="match status" value="1"/>
</dbReference>
<dbReference type="GO" id="GO:0005737">
    <property type="term" value="C:cytoplasm"/>
    <property type="evidence" value="ECO:0007669"/>
    <property type="project" value="UniProtKB-SubCell"/>
</dbReference>
<keyword evidence="6" id="KW-0175">Coiled coil</keyword>
<dbReference type="Proteomes" id="UP000197138">
    <property type="component" value="Unassembled WGS sequence"/>
</dbReference>
<feature type="domain" description="E2F/DP family winged-helix DNA-binding" evidence="15">
    <location>
        <begin position="106"/>
        <end position="189"/>
    </location>
</feature>
<accession>A0A218XB34</accession>
<evidence type="ECO:0000313" key="17">
    <source>
        <dbReference type="Proteomes" id="UP000197138"/>
    </source>
</evidence>
<dbReference type="SUPFAM" id="SSF46785">
    <property type="entry name" value="Winged helix' DNA-binding domain"/>
    <property type="match status" value="1"/>
</dbReference>
<protein>
    <recommendedName>
        <fullName evidence="18">Transcription factor-like protein DPB</fullName>
    </recommendedName>
</protein>
<evidence type="ECO:0000313" key="16">
    <source>
        <dbReference type="EMBL" id="OWM82435.1"/>
    </source>
</evidence>
<feature type="region of interest" description="Disordered" evidence="13">
    <location>
        <begin position="268"/>
        <end position="331"/>
    </location>
</feature>
<evidence type="ECO:0000256" key="5">
    <source>
        <dbReference type="ARBA" id="ARBA00023015"/>
    </source>
</evidence>
<keyword evidence="10" id="KW-0131">Cell cycle</keyword>
<dbReference type="GO" id="GO:0070176">
    <property type="term" value="C:DRM complex"/>
    <property type="evidence" value="ECO:0007669"/>
    <property type="project" value="UniProtKB-ARBA"/>
</dbReference>
<feature type="compositionally biased region" description="Low complexity" evidence="13">
    <location>
        <begin position="300"/>
        <end position="309"/>
    </location>
</feature>